<comment type="caution">
    <text evidence="2">The sequence shown here is derived from an EMBL/GenBank/DDBJ whole genome shotgun (WGS) entry which is preliminary data.</text>
</comment>
<evidence type="ECO:0000259" key="1">
    <source>
        <dbReference type="Pfam" id="PF13751"/>
    </source>
</evidence>
<reference evidence="2 3" key="1">
    <citation type="submission" date="2020-04" db="EMBL/GenBank/DDBJ databases">
        <authorList>
            <person name="Hitch T.C.A."/>
            <person name="Wylensek D."/>
            <person name="Clavel T."/>
        </authorList>
    </citation>
    <scope>NUCLEOTIDE SEQUENCE [LARGE SCALE GENOMIC DNA]</scope>
    <source>
        <strain evidence="2 3">BSM-383-APC-22F</strain>
    </source>
</reference>
<proteinExistence type="predicted"/>
<evidence type="ECO:0000313" key="2">
    <source>
        <dbReference type="EMBL" id="NME45126.1"/>
    </source>
</evidence>
<dbReference type="PANTHER" id="PTHR33408">
    <property type="entry name" value="TRANSPOSASE"/>
    <property type="match status" value="1"/>
</dbReference>
<dbReference type="RefSeq" id="WP_168966249.1">
    <property type="nucleotide sequence ID" value="NZ_JABAFR010000026.1"/>
</dbReference>
<dbReference type="AlphaFoldDB" id="A0A7X9NJX3"/>
<dbReference type="InterPro" id="IPR025668">
    <property type="entry name" value="Tnp_DDE_dom"/>
</dbReference>
<protein>
    <submittedName>
        <fullName evidence="2">Transposase</fullName>
    </submittedName>
</protein>
<dbReference type="PANTHER" id="PTHR33408:SF2">
    <property type="entry name" value="TRANSPOSASE DDE DOMAIN-CONTAINING PROTEIN"/>
    <property type="match status" value="1"/>
</dbReference>
<evidence type="ECO:0000313" key="3">
    <source>
        <dbReference type="Proteomes" id="UP000540014"/>
    </source>
</evidence>
<name>A0A7X9NJX3_9FIRM</name>
<dbReference type="Proteomes" id="UP000540014">
    <property type="component" value="Unassembled WGS sequence"/>
</dbReference>
<organism evidence="2 3">
    <name type="scientific">Faecalicoccus pleomorphus</name>
    <dbReference type="NCBI Taxonomy" id="1323"/>
    <lineage>
        <taxon>Bacteria</taxon>
        <taxon>Bacillati</taxon>
        <taxon>Bacillota</taxon>
        <taxon>Erysipelotrichia</taxon>
        <taxon>Erysipelotrichales</taxon>
        <taxon>Erysipelotrichaceae</taxon>
        <taxon>Faecalicoccus</taxon>
    </lineage>
</organism>
<accession>A0A7X9NJX3</accession>
<feature type="domain" description="Transposase DDE" evidence="1">
    <location>
        <begin position="389"/>
        <end position="515"/>
    </location>
</feature>
<gene>
    <name evidence="2" type="ORF">HF861_09570</name>
</gene>
<sequence length="526" mass="62221">MLQNQFNQTNYNHYSGFVQLSLPFDLSVKIDSNDPVFSFLEAVEGIDFSKFVKITRSNNTHSHDRVMLLKPLLFAFQEGNRSLTKIAQLCKTDIRYMYLTNEECPSAMAFQRMTEQLKESIDDVFFTISKHIARDLMLCDTDVQYIDGTKIEANAHKNSFVYKKRIMNAETRLFERITEDTYRLHETYGYHYPVKGKYEAFDMGVICQYLMEVITCQNIQLVYGKGKRKSEFQRFYDLFLGYYIKLNEYEFWLNIMGKRNSRSKIDHDATFMATKYDYYNQTGVTRPCYNCQIAVCNGIITNLDVFQNPADQHTWIPFMDRYEEAYGERPKYPVADAGYGSYDNYLYNVEHEMELVQKFSMYGKEEDKQFKKRKFNSMNWKINEEGFKICPDGRVFDQYGYDRIQYTRNDNLSITQIYTEKNHCEGCPLKEECTKGKYRTYGKNVILNELQEKVKENLSTSEGQEMKKERSIQVEGAFGVIKQDMGFTRFARKGMKSVKMEFLLVCIGYNLRKYHHYRIKTDKKEA</sequence>
<dbReference type="Pfam" id="PF13751">
    <property type="entry name" value="DDE_Tnp_1_6"/>
    <property type="match status" value="1"/>
</dbReference>
<dbReference type="EMBL" id="JABAFR010000026">
    <property type="protein sequence ID" value="NME45126.1"/>
    <property type="molecule type" value="Genomic_DNA"/>
</dbReference>